<dbReference type="AlphaFoldDB" id="A0A6N4SMB6"/>
<dbReference type="EMBL" id="CP000383">
    <property type="protein sequence ID" value="ABG57398.1"/>
    <property type="molecule type" value="Genomic_DNA"/>
</dbReference>
<dbReference type="InterPro" id="IPR001789">
    <property type="entry name" value="Sig_transdc_resp-reg_receiver"/>
</dbReference>
<keyword evidence="3" id="KW-0238">DNA-binding</keyword>
<dbReference type="CDD" id="cd06170">
    <property type="entry name" value="LuxR_C_like"/>
    <property type="match status" value="1"/>
</dbReference>
<proteinExistence type="predicted"/>
<dbReference type="SUPFAM" id="SSF46894">
    <property type="entry name" value="C-terminal effector domain of the bipartite response regulators"/>
    <property type="match status" value="1"/>
</dbReference>
<dbReference type="InterPro" id="IPR000792">
    <property type="entry name" value="Tscrpt_reg_LuxR_C"/>
</dbReference>
<dbReference type="Proteomes" id="UP000001822">
    <property type="component" value="Chromosome"/>
</dbReference>
<evidence type="ECO:0000313" key="8">
    <source>
        <dbReference type="EMBL" id="ABG57398.1"/>
    </source>
</evidence>
<name>A0A6N4SMB6_CYTH3</name>
<dbReference type="SMART" id="SM00448">
    <property type="entry name" value="REC"/>
    <property type="match status" value="1"/>
</dbReference>
<dbReference type="InterPro" id="IPR058245">
    <property type="entry name" value="NreC/VraR/RcsB-like_REC"/>
</dbReference>
<evidence type="ECO:0000259" key="6">
    <source>
        <dbReference type="PROSITE" id="PS50043"/>
    </source>
</evidence>
<keyword evidence="2" id="KW-0805">Transcription regulation</keyword>
<dbReference type="Pfam" id="PF00072">
    <property type="entry name" value="Response_reg"/>
    <property type="match status" value="1"/>
</dbReference>
<evidence type="ECO:0000256" key="1">
    <source>
        <dbReference type="ARBA" id="ARBA00022553"/>
    </source>
</evidence>
<dbReference type="InterPro" id="IPR011006">
    <property type="entry name" value="CheY-like_superfamily"/>
</dbReference>
<dbReference type="GO" id="GO:0000160">
    <property type="term" value="P:phosphorelay signal transduction system"/>
    <property type="evidence" value="ECO:0007669"/>
    <property type="project" value="InterPro"/>
</dbReference>
<dbReference type="InterPro" id="IPR039420">
    <property type="entry name" value="WalR-like"/>
</dbReference>
<accession>A0A6N4SMB6</accession>
<keyword evidence="1 5" id="KW-0597">Phosphoprotein</keyword>
<dbReference type="Pfam" id="PF00196">
    <property type="entry name" value="GerE"/>
    <property type="match status" value="1"/>
</dbReference>
<dbReference type="GO" id="GO:0006355">
    <property type="term" value="P:regulation of DNA-templated transcription"/>
    <property type="evidence" value="ECO:0007669"/>
    <property type="project" value="InterPro"/>
</dbReference>
<dbReference type="InterPro" id="IPR016032">
    <property type="entry name" value="Sig_transdc_resp-reg_C-effctor"/>
</dbReference>
<dbReference type="GO" id="GO:0003677">
    <property type="term" value="F:DNA binding"/>
    <property type="evidence" value="ECO:0007669"/>
    <property type="project" value="UniProtKB-KW"/>
</dbReference>
<keyword evidence="9" id="KW-1185">Reference proteome</keyword>
<dbReference type="PROSITE" id="PS00622">
    <property type="entry name" value="HTH_LUXR_1"/>
    <property type="match status" value="1"/>
</dbReference>
<dbReference type="PROSITE" id="PS50110">
    <property type="entry name" value="RESPONSE_REGULATORY"/>
    <property type="match status" value="1"/>
</dbReference>
<dbReference type="PROSITE" id="PS50043">
    <property type="entry name" value="HTH_LUXR_2"/>
    <property type="match status" value="1"/>
</dbReference>
<evidence type="ECO:0000256" key="3">
    <source>
        <dbReference type="ARBA" id="ARBA00023125"/>
    </source>
</evidence>
<protein>
    <submittedName>
        <fullName evidence="8">Two component transcriptional regulator, LuxR family</fullName>
    </submittedName>
</protein>
<sequence length="215" mass="24092">MMKKISIIIADDHTLIRDGIKSLLQSVDEFEVVGEATDGDELIQFIDTLDPEIVVLDITMPKKSGIEVITEVKKYNNRVKFIVLSMHDNPEYVLKSVQSGALSYLLKNTDHEEIIKAVKAVSAGQKYFSPDIYSIILNGLANPELVKASQIAETLTKRELEVLKEVSMGLSTKLIADKLFISVRTVETHRINLMKKLDVHNSAELIKKAMDLNII</sequence>
<dbReference type="PANTHER" id="PTHR43214">
    <property type="entry name" value="TWO-COMPONENT RESPONSE REGULATOR"/>
    <property type="match status" value="1"/>
</dbReference>
<feature type="modified residue" description="4-aspartylphosphate" evidence="5">
    <location>
        <position position="57"/>
    </location>
</feature>
<feature type="domain" description="HTH luxR-type" evidence="6">
    <location>
        <begin position="148"/>
        <end position="213"/>
    </location>
</feature>
<evidence type="ECO:0000256" key="4">
    <source>
        <dbReference type="ARBA" id="ARBA00023163"/>
    </source>
</evidence>
<dbReference type="SUPFAM" id="SSF52172">
    <property type="entry name" value="CheY-like"/>
    <property type="match status" value="1"/>
</dbReference>
<dbReference type="SMART" id="SM00421">
    <property type="entry name" value="HTH_LUXR"/>
    <property type="match status" value="1"/>
</dbReference>
<gene>
    <name evidence="8" type="ordered locus">CHU_0105</name>
</gene>
<dbReference type="CDD" id="cd17535">
    <property type="entry name" value="REC_NarL-like"/>
    <property type="match status" value="1"/>
</dbReference>
<dbReference type="KEGG" id="chu:CHU_0105"/>
<evidence type="ECO:0000259" key="7">
    <source>
        <dbReference type="PROSITE" id="PS50110"/>
    </source>
</evidence>
<reference evidence="8 9" key="1">
    <citation type="journal article" date="2007" name="Appl. Environ. Microbiol.">
        <title>Genome sequence of the cellulolytic gliding bacterium Cytophaga hutchinsonii.</title>
        <authorList>
            <person name="Xie G."/>
            <person name="Bruce D.C."/>
            <person name="Challacombe J.F."/>
            <person name="Chertkov O."/>
            <person name="Detter J.C."/>
            <person name="Gilna P."/>
            <person name="Han C.S."/>
            <person name="Lucas S."/>
            <person name="Misra M."/>
            <person name="Myers G.L."/>
            <person name="Richardson P."/>
            <person name="Tapia R."/>
            <person name="Thayer N."/>
            <person name="Thompson L.S."/>
            <person name="Brettin T.S."/>
            <person name="Henrissat B."/>
            <person name="Wilson D.B."/>
            <person name="McBride M.J."/>
        </authorList>
    </citation>
    <scope>NUCLEOTIDE SEQUENCE [LARGE SCALE GENOMIC DNA]</scope>
    <source>
        <strain evidence="9">ATCC 33406 / DSM 1761 / CIP 103989 / NBRC 15051 / NCIMB 9469 / D465</strain>
    </source>
</reference>
<dbReference type="PANTHER" id="PTHR43214:SF41">
    <property type="entry name" value="NITRATE_NITRITE RESPONSE REGULATOR PROTEIN NARP"/>
    <property type="match status" value="1"/>
</dbReference>
<evidence type="ECO:0000256" key="2">
    <source>
        <dbReference type="ARBA" id="ARBA00023015"/>
    </source>
</evidence>
<organism evidence="8 9">
    <name type="scientific">Cytophaga hutchinsonii (strain ATCC 33406 / DSM 1761 / CIP 103989 / NBRC 15051 / NCIMB 9469 / D465)</name>
    <dbReference type="NCBI Taxonomy" id="269798"/>
    <lineage>
        <taxon>Bacteria</taxon>
        <taxon>Pseudomonadati</taxon>
        <taxon>Bacteroidota</taxon>
        <taxon>Cytophagia</taxon>
        <taxon>Cytophagales</taxon>
        <taxon>Cytophagaceae</taxon>
        <taxon>Cytophaga</taxon>
    </lineage>
</organism>
<keyword evidence="4" id="KW-0804">Transcription</keyword>
<evidence type="ECO:0000313" key="9">
    <source>
        <dbReference type="Proteomes" id="UP000001822"/>
    </source>
</evidence>
<dbReference type="Gene3D" id="3.40.50.2300">
    <property type="match status" value="1"/>
</dbReference>
<feature type="domain" description="Response regulatory" evidence="7">
    <location>
        <begin position="6"/>
        <end position="122"/>
    </location>
</feature>
<dbReference type="PRINTS" id="PR00038">
    <property type="entry name" value="HTHLUXR"/>
</dbReference>
<evidence type="ECO:0000256" key="5">
    <source>
        <dbReference type="PROSITE-ProRule" id="PRU00169"/>
    </source>
</evidence>